<gene>
    <name evidence="1" type="ORF">Hsar01_00322</name>
</gene>
<evidence type="ECO:0000313" key="1">
    <source>
        <dbReference type="EMBL" id="GAA5481116.1"/>
    </source>
</evidence>
<organism evidence="1 2">
    <name type="scientific">Haloferula sargassicola</name>
    <dbReference type="NCBI Taxonomy" id="490096"/>
    <lineage>
        <taxon>Bacteria</taxon>
        <taxon>Pseudomonadati</taxon>
        <taxon>Verrucomicrobiota</taxon>
        <taxon>Verrucomicrobiia</taxon>
        <taxon>Verrucomicrobiales</taxon>
        <taxon>Verrucomicrobiaceae</taxon>
        <taxon>Haloferula</taxon>
    </lineage>
</organism>
<comment type="caution">
    <text evidence="1">The sequence shown here is derived from an EMBL/GenBank/DDBJ whole genome shotgun (WGS) entry which is preliminary data.</text>
</comment>
<evidence type="ECO:0000313" key="2">
    <source>
        <dbReference type="Proteomes" id="UP001476282"/>
    </source>
</evidence>
<proteinExistence type="predicted"/>
<dbReference type="Proteomes" id="UP001476282">
    <property type="component" value="Unassembled WGS sequence"/>
</dbReference>
<protein>
    <submittedName>
        <fullName evidence="1">Uncharacterized protein</fullName>
    </submittedName>
</protein>
<dbReference type="EMBL" id="BAABRI010000001">
    <property type="protein sequence ID" value="GAA5481116.1"/>
    <property type="molecule type" value="Genomic_DNA"/>
</dbReference>
<reference evidence="1 2" key="1">
    <citation type="submission" date="2024-02" db="EMBL/GenBank/DDBJ databases">
        <title>Haloferula sargassicola NBRC 104335.</title>
        <authorList>
            <person name="Ichikawa N."/>
            <person name="Katano-Makiyama Y."/>
            <person name="Hidaka K."/>
        </authorList>
    </citation>
    <scope>NUCLEOTIDE SEQUENCE [LARGE SCALE GENOMIC DNA]</scope>
    <source>
        <strain evidence="1 2">NBRC 104335</strain>
    </source>
</reference>
<dbReference type="RefSeq" id="WP_353565271.1">
    <property type="nucleotide sequence ID" value="NZ_BAABRI010000001.1"/>
</dbReference>
<name>A0ABP9UK87_9BACT</name>
<dbReference type="InterPro" id="IPR046560">
    <property type="entry name" value="DUF6714"/>
</dbReference>
<dbReference type="Pfam" id="PF20461">
    <property type="entry name" value="DUF6714"/>
    <property type="match status" value="1"/>
</dbReference>
<sequence>METPLSTIELAFDGVERPEKLTLHVAEEHDNYDYDNDGMHRQRDHVGRWQDVPEEHLLRCVDGLSHLAADGVPYYLPAAMRWVIRNFRDTDSRLVDWTIYQLAPNREDKNLSERYDRRFARFTMPQWRACEAFLDYLLSEDTDGDYIDAKVAREARSEVRSKIKQGEQAWVDNPLPRRDSEIES</sequence>
<keyword evidence="2" id="KW-1185">Reference proteome</keyword>
<accession>A0ABP9UK87</accession>